<evidence type="ECO:0000313" key="3">
    <source>
        <dbReference type="EMBL" id="MCO8270419.1"/>
    </source>
</evidence>
<evidence type="ECO:0000256" key="1">
    <source>
        <dbReference type="SAM" id="MobiDB-lite"/>
    </source>
</evidence>
<keyword evidence="2" id="KW-0472">Membrane</keyword>
<feature type="transmembrane region" description="Helical" evidence="2">
    <location>
        <begin position="23"/>
        <end position="44"/>
    </location>
</feature>
<keyword evidence="4" id="KW-1185">Reference proteome</keyword>
<sequence length="148" mass="15328">MTGAFGRLYPLRLVDLAPGLDPVLWFTGLGVIMCLGGVLALRLVQGRVSEPGTVRRGYQVACLVAAAGVVGLAAAPGAVGGSVAVLVAAGALPLTRSFATIRVNRKATPAVRSIRCWPRPTMRAPSSVAWRSPRSPTSARLWPAAPSC</sequence>
<accession>A0ABT1DHZ7</accession>
<name>A0ABT1DHZ7_9ACTN</name>
<evidence type="ECO:0000256" key="2">
    <source>
        <dbReference type="SAM" id="Phobius"/>
    </source>
</evidence>
<dbReference type="RefSeq" id="WP_253236557.1">
    <property type="nucleotide sequence ID" value="NZ_JAMYJR010000005.1"/>
</dbReference>
<gene>
    <name evidence="3" type="ORF">M1L60_07395</name>
</gene>
<protein>
    <submittedName>
        <fullName evidence="3">Uncharacterized protein</fullName>
    </submittedName>
</protein>
<feature type="region of interest" description="Disordered" evidence="1">
    <location>
        <begin position="126"/>
        <end position="148"/>
    </location>
</feature>
<keyword evidence="2" id="KW-0812">Transmembrane</keyword>
<evidence type="ECO:0000313" key="4">
    <source>
        <dbReference type="Proteomes" id="UP001523369"/>
    </source>
</evidence>
<reference evidence="3 4" key="1">
    <citation type="submission" date="2022-06" db="EMBL/GenBank/DDBJ databases">
        <title>New Species of the Genus Actinoplanes, ActinopZanes ferrugineus.</title>
        <authorList>
            <person name="Ding P."/>
        </authorList>
    </citation>
    <scope>NUCLEOTIDE SEQUENCE [LARGE SCALE GENOMIC DNA]</scope>
    <source>
        <strain evidence="3 4">TRM88003</strain>
    </source>
</reference>
<comment type="caution">
    <text evidence="3">The sequence shown here is derived from an EMBL/GenBank/DDBJ whole genome shotgun (WGS) entry which is preliminary data.</text>
</comment>
<proteinExistence type="predicted"/>
<dbReference type="EMBL" id="JAMYJR010000005">
    <property type="protein sequence ID" value="MCO8270419.1"/>
    <property type="molecule type" value="Genomic_DNA"/>
</dbReference>
<feature type="transmembrane region" description="Helical" evidence="2">
    <location>
        <begin position="81"/>
        <end position="99"/>
    </location>
</feature>
<feature type="transmembrane region" description="Helical" evidence="2">
    <location>
        <begin position="56"/>
        <end position="75"/>
    </location>
</feature>
<organism evidence="3 4">
    <name type="scientific">Paractinoplanes aksuensis</name>
    <dbReference type="NCBI Taxonomy" id="2939490"/>
    <lineage>
        <taxon>Bacteria</taxon>
        <taxon>Bacillati</taxon>
        <taxon>Actinomycetota</taxon>
        <taxon>Actinomycetes</taxon>
        <taxon>Micromonosporales</taxon>
        <taxon>Micromonosporaceae</taxon>
        <taxon>Paractinoplanes</taxon>
    </lineage>
</organism>
<dbReference type="Proteomes" id="UP001523369">
    <property type="component" value="Unassembled WGS sequence"/>
</dbReference>
<keyword evidence="2" id="KW-1133">Transmembrane helix</keyword>